<organism evidence="3 4">
    <name type="scientific">Fistulifera solaris</name>
    <name type="common">Oleaginous diatom</name>
    <dbReference type="NCBI Taxonomy" id="1519565"/>
    <lineage>
        <taxon>Eukaryota</taxon>
        <taxon>Sar</taxon>
        <taxon>Stramenopiles</taxon>
        <taxon>Ochrophyta</taxon>
        <taxon>Bacillariophyta</taxon>
        <taxon>Bacillariophyceae</taxon>
        <taxon>Bacillariophycidae</taxon>
        <taxon>Naviculales</taxon>
        <taxon>Naviculaceae</taxon>
        <taxon>Fistulifera</taxon>
    </lineage>
</organism>
<protein>
    <recommendedName>
        <fullName evidence="2">Serine aminopeptidase S33 domain-containing protein</fullName>
    </recommendedName>
</protein>
<dbReference type="PANTHER" id="PTHR10794:SF63">
    <property type="entry name" value="ALPHA_BETA HYDROLASE 1, ISOFORM A"/>
    <property type="match status" value="1"/>
</dbReference>
<accession>A0A1Z5KJ77</accession>
<dbReference type="InterPro" id="IPR029058">
    <property type="entry name" value="AB_hydrolase_fold"/>
</dbReference>
<dbReference type="PANTHER" id="PTHR10794">
    <property type="entry name" value="ABHYDROLASE DOMAIN-CONTAINING PROTEIN"/>
    <property type="match status" value="1"/>
</dbReference>
<dbReference type="InterPro" id="IPR050960">
    <property type="entry name" value="AB_hydrolase_4_sf"/>
</dbReference>
<dbReference type="GO" id="GO:0034338">
    <property type="term" value="F:short-chain carboxylesterase activity"/>
    <property type="evidence" value="ECO:0007669"/>
    <property type="project" value="TreeGrafter"/>
</dbReference>
<feature type="domain" description="Serine aminopeptidase S33" evidence="2">
    <location>
        <begin position="197"/>
        <end position="313"/>
    </location>
</feature>
<dbReference type="OrthoDB" id="41686at2759"/>
<evidence type="ECO:0000259" key="2">
    <source>
        <dbReference type="Pfam" id="PF12146"/>
    </source>
</evidence>
<dbReference type="Proteomes" id="UP000198406">
    <property type="component" value="Unassembled WGS sequence"/>
</dbReference>
<dbReference type="Pfam" id="PF12146">
    <property type="entry name" value="Hydrolase_4"/>
    <property type="match status" value="1"/>
</dbReference>
<comment type="caution">
    <text evidence="3">The sequence shown here is derived from an EMBL/GenBank/DDBJ whole genome shotgun (WGS) entry which is preliminary data.</text>
</comment>
<dbReference type="GO" id="GO:0047372">
    <property type="term" value="F:monoacylglycerol lipase activity"/>
    <property type="evidence" value="ECO:0007669"/>
    <property type="project" value="TreeGrafter"/>
</dbReference>
<dbReference type="EMBL" id="BDSP01000240">
    <property type="protein sequence ID" value="GAX26267.1"/>
    <property type="molecule type" value="Genomic_DNA"/>
</dbReference>
<dbReference type="InterPro" id="IPR022742">
    <property type="entry name" value="Hydrolase_4"/>
</dbReference>
<dbReference type="InParanoid" id="A0A1Z5KJ77"/>
<gene>
    <name evidence="3" type="ORF">FisN_16Lh096</name>
</gene>
<comment type="similarity">
    <text evidence="1">Belongs to the AB hydrolase superfamily. AB hydrolase 4 family.</text>
</comment>
<evidence type="ECO:0000313" key="4">
    <source>
        <dbReference type="Proteomes" id="UP000198406"/>
    </source>
</evidence>
<dbReference type="AlphaFoldDB" id="A0A1Z5KJ77"/>
<dbReference type="Gene3D" id="3.40.50.1820">
    <property type="entry name" value="alpha/beta hydrolase"/>
    <property type="match status" value="1"/>
</dbReference>
<dbReference type="SUPFAM" id="SSF53474">
    <property type="entry name" value="alpha/beta-Hydrolases"/>
    <property type="match status" value="1"/>
</dbReference>
<keyword evidence="4" id="KW-1185">Reference proteome</keyword>
<evidence type="ECO:0000256" key="1">
    <source>
        <dbReference type="ARBA" id="ARBA00010884"/>
    </source>
</evidence>
<evidence type="ECO:0000313" key="3">
    <source>
        <dbReference type="EMBL" id="GAX26267.1"/>
    </source>
</evidence>
<reference evidence="3 4" key="1">
    <citation type="journal article" date="2015" name="Plant Cell">
        <title>Oil accumulation by the oleaginous diatom Fistulifera solaris as revealed by the genome and transcriptome.</title>
        <authorList>
            <person name="Tanaka T."/>
            <person name="Maeda Y."/>
            <person name="Veluchamy A."/>
            <person name="Tanaka M."/>
            <person name="Abida H."/>
            <person name="Marechal E."/>
            <person name="Bowler C."/>
            <person name="Muto M."/>
            <person name="Sunaga Y."/>
            <person name="Tanaka M."/>
            <person name="Yoshino T."/>
            <person name="Taniguchi T."/>
            <person name="Fukuda Y."/>
            <person name="Nemoto M."/>
            <person name="Matsumoto M."/>
            <person name="Wong P.S."/>
            <person name="Aburatani S."/>
            <person name="Fujibuchi W."/>
        </authorList>
    </citation>
    <scope>NUCLEOTIDE SEQUENCE [LARGE SCALE GENOMIC DNA]</scope>
    <source>
        <strain evidence="3 4">JPCC DA0580</strain>
    </source>
</reference>
<name>A0A1Z5KJ77_FISSO</name>
<sequence>MNISDPENNDDLSDKDETDDNIDFECEEETSRATTFASSYEYIKVQSQNLIHPKHFIRQSSSIISEQLPATPTGWMALLSLVTSCGLTYELQLQKSLTCPPLVYAQLSSSPSIKDIYEQMTVTPESLLRRPIQPSLLVGTRAYAASTAAYLGGAPAHNDTYGRFREIMTLPMDGATVALDWELPPGVTEEQVRQQIPKPVVLVIHGINNHANFGYVRSMVRACTMRGWIAAGFNMRGCGGLALTTPRGYNAAYTGDIRGVVQQLSARLRGAPLFLVGNSLSASLVTKYLGEEGLCGTLPDCVAGGAALGNPVSIDSRHMSLIFSPLLALGVKKSILEQWSALQQIKEPYFLSCIRRAMLAVTLAEFDSAMAPIMIRNDPVYPFSARVGFKNGHSYWNDASSYRLIRFVSVPMMQLIASDDFLVYKAFQGRLAYCLANPNVMIVESKCGGHLGWHEAPPRNYGLGKSWADAATTEFIDVVFKSFEKRKSNKPGGLEFKERDTVLSATVPRSKL</sequence>
<proteinExistence type="inferred from homology"/>